<proteinExistence type="predicted"/>
<gene>
    <name evidence="5" type="ORF">CWE10_08475</name>
</gene>
<evidence type="ECO:0000259" key="4">
    <source>
        <dbReference type="Pfam" id="PF00881"/>
    </source>
</evidence>
<evidence type="ECO:0000256" key="3">
    <source>
        <dbReference type="ARBA" id="ARBA00023002"/>
    </source>
</evidence>
<dbReference type="Pfam" id="PF00881">
    <property type="entry name" value="Nitroreductase"/>
    <property type="match status" value="1"/>
</dbReference>
<dbReference type="RefSeq" id="WP_273379243.1">
    <property type="nucleotide sequence ID" value="NZ_JACSIR010000025.1"/>
</dbReference>
<dbReference type="Proteomes" id="UP000732377">
    <property type="component" value="Unassembled WGS sequence"/>
</dbReference>
<keyword evidence="2" id="KW-0288">FMN</keyword>
<evidence type="ECO:0000256" key="2">
    <source>
        <dbReference type="ARBA" id="ARBA00022643"/>
    </source>
</evidence>
<evidence type="ECO:0000313" key="6">
    <source>
        <dbReference type="Proteomes" id="UP000732377"/>
    </source>
</evidence>
<evidence type="ECO:0000256" key="1">
    <source>
        <dbReference type="ARBA" id="ARBA00022630"/>
    </source>
</evidence>
<dbReference type="AlphaFoldDB" id="A0A953I8D5"/>
<evidence type="ECO:0000313" key="5">
    <source>
        <dbReference type="EMBL" id="MBY6276243.1"/>
    </source>
</evidence>
<dbReference type="Gene3D" id="3.40.109.10">
    <property type="entry name" value="NADH Oxidase"/>
    <property type="match status" value="1"/>
</dbReference>
<sequence>MTELPQNPCDVLEAIARRHSVREFRPDPVSDQVLLQLLEAARQAPSAMNLQPWEFVVVRRPETKARLAAATAGRNAQVVQTAGASVVCLASLRQADALADRIEGQIRAGQAPPDREAMVRRLREDQAYRQLLVLPNTYTAVGFLLLAATRLGLATLWMTGFDGEKVKEAVGAPAQDSLFAGVVAVGYPAEGWQQPARTRRPLEEIYSFERFGEK</sequence>
<name>A0A953I8D5_SYMTR</name>
<reference evidence="5" key="1">
    <citation type="submission" date="2017-11" db="EMBL/GenBank/DDBJ databases">
        <title>Three new genomes from thermophilic consortium.</title>
        <authorList>
            <person name="Quaggio R."/>
            <person name="Amgarten D."/>
            <person name="Setubal J.C."/>
        </authorList>
    </citation>
    <scope>NUCLEOTIDE SEQUENCE</scope>
    <source>
        <strain evidence="5">ZCTH01-B2</strain>
    </source>
</reference>
<dbReference type="InterPro" id="IPR000415">
    <property type="entry name" value="Nitroreductase-like"/>
</dbReference>
<comment type="caution">
    <text evidence="5">The sequence shown here is derived from an EMBL/GenBank/DDBJ whole genome shotgun (WGS) entry which is preliminary data.</text>
</comment>
<dbReference type="InterPro" id="IPR050627">
    <property type="entry name" value="Nitroreductase/BluB"/>
</dbReference>
<dbReference type="SUPFAM" id="SSF55469">
    <property type="entry name" value="FMN-dependent nitroreductase-like"/>
    <property type="match status" value="1"/>
</dbReference>
<dbReference type="PANTHER" id="PTHR23026">
    <property type="entry name" value="NADPH NITROREDUCTASE"/>
    <property type="match status" value="1"/>
</dbReference>
<keyword evidence="3" id="KW-0560">Oxidoreductase</keyword>
<dbReference type="InterPro" id="IPR029479">
    <property type="entry name" value="Nitroreductase"/>
</dbReference>
<organism evidence="5 6">
    <name type="scientific">Symbiobacterium thermophilum</name>
    <dbReference type="NCBI Taxonomy" id="2734"/>
    <lineage>
        <taxon>Bacteria</taxon>
        <taxon>Bacillati</taxon>
        <taxon>Bacillota</taxon>
        <taxon>Clostridia</taxon>
        <taxon>Eubacteriales</taxon>
        <taxon>Symbiobacteriaceae</taxon>
        <taxon>Symbiobacterium</taxon>
    </lineage>
</organism>
<keyword evidence="1" id="KW-0285">Flavoprotein</keyword>
<protein>
    <recommendedName>
        <fullName evidence="4">Nitroreductase domain-containing protein</fullName>
    </recommendedName>
</protein>
<dbReference type="PANTHER" id="PTHR23026:SF90">
    <property type="entry name" value="IODOTYROSINE DEIODINASE 1"/>
    <property type="match status" value="1"/>
</dbReference>
<dbReference type="GO" id="GO:0016491">
    <property type="term" value="F:oxidoreductase activity"/>
    <property type="evidence" value="ECO:0007669"/>
    <property type="project" value="UniProtKB-KW"/>
</dbReference>
<dbReference type="EMBL" id="PIUK01000067">
    <property type="protein sequence ID" value="MBY6276243.1"/>
    <property type="molecule type" value="Genomic_DNA"/>
</dbReference>
<accession>A0A953I8D5</accession>
<feature type="domain" description="Nitroreductase" evidence="4">
    <location>
        <begin position="15"/>
        <end position="187"/>
    </location>
</feature>